<accession>A0ABR4XQ61</accession>
<evidence type="ECO:0000313" key="1">
    <source>
        <dbReference type="EMBL" id="KGO31607.1"/>
    </source>
</evidence>
<protein>
    <recommendedName>
        <fullName evidence="3">Type II secretion system protein</fullName>
    </recommendedName>
</protein>
<dbReference type="Proteomes" id="UP000030023">
    <property type="component" value="Unassembled WGS sequence"/>
</dbReference>
<reference evidence="1 2" key="1">
    <citation type="journal article" date="2014" name="Antonie Van Leeuwenhoek">
        <title>Oenococcus alcoholitolerans sp. nov., a lactic acid bacteria isolated from cachaca and ethanol fermentation processes.</title>
        <authorList>
            <person name="Badotti F."/>
            <person name="Moreira A.P."/>
            <person name="Tonon L.A."/>
            <person name="de Lucena B.T."/>
            <person name="Gomes Fde C."/>
            <person name="Kruger R."/>
            <person name="Thompson C.C."/>
            <person name="de Morais M.A.Jr."/>
            <person name="Rosa C.A."/>
            <person name="Thompson F.L."/>
        </authorList>
    </citation>
    <scope>NUCLEOTIDE SEQUENCE [LARGE SCALE GENOMIC DNA]</scope>
    <source>
        <strain evidence="1 2">UFRJ-M7.2.18</strain>
    </source>
</reference>
<evidence type="ECO:0000313" key="2">
    <source>
        <dbReference type="Proteomes" id="UP000030023"/>
    </source>
</evidence>
<keyword evidence="2" id="KW-1185">Reference proteome</keyword>
<name>A0ABR4XQ61_9LACO</name>
<proteinExistence type="predicted"/>
<comment type="caution">
    <text evidence="1">The sequence shown here is derived from an EMBL/GenBank/DDBJ whole genome shotgun (WGS) entry which is preliminary data.</text>
</comment>
<dbReference type="EMBL" id="AXCV01000286">
    <property type="protein sequence ID" value="KGO31607.1"/>
    <property type="molecule type" value="Genomic_DNA"/>
</dbReference>
<evidence type="ECO:0008006" key="3">
    <source>
        <dbReference type="Google" id="ProtNLM"/>
    </source>
</evidence>
<sequence length="70" mass="7901">MDSEIIGLKNMKSKKTASFVMFESLAALALCSSAVVFFADIQISQARLIKNAEKKVILNRTNLEKRYFND</sequence>
<organism evidence="1 2">
    <name type="scientific">Oenococcus alcoholitolerans</name>
    <dbReference type="NCBI Taxonomy" id="931074"/>
    <lineage>
        <taxon>Bacteria</taxon>
        <taxon>Bacillati</taxon>
        <taxon>Bacillota</taxon>
        <taxon>Bacilli</taxon>
        <taxon>Lactobacillales</taxon>
        <taxon>Lactobacillaceae</taxon>
        <taxon>Oenococcus</taxon>
    </lineage>
</organism>
<gene>
    <name evidence="1" type="ORF">Q757_06190</name>
</gene>